<dbReference type="InterPro" id="IPR043777">
    <property type="entry name" value="DUF5719"/>
</dbReference>
<dbReference type="OrthoDB" id="3729011at2"/>
<feature type="chain" id="PRO_5020478235" description="Secreted protein" evidence="1">
    <location>
        <begin position="32"/>
        <end position="494"/>
    </location>
</feature>
<dbReference type="InterPro" id="IPR036698">
    <property type="entry name" value="TM1070-like_sf"/>
</dbReference>
<dbReference type="Proteomes" id="UP000295573">
    <property type="component" value="Unassembled WGS sequence"/>
</dbReference>
<dbReference type="Pfam" id="PF18986">
    <property type="entry name" value="DUF5719"/>
    <property type="match status" value="1"/>
</dbReference>
<organism evidence="2 3">
    <name type="scientific">Kribbella antiqua</name>
    <dbReference type="NCBI Taxonomy" id="2512217"/>
    <lineage>
        <taxon>Bacteria</taxon>
        <taxon>Bacillati</taxon>
        <taxon>Actinomycetota</taxon>
        <taxon>Actinomycetes</taxon>
        <taxon>Propionibacteriales</taxon>
        <taxon>Kribbellaceae</taxon>
        <taxon>Kribbella</taxon>
    </lineage>
</organism>
<evidence type="ECO:0008006" key="4">
    <source>
        <dbReference type="Google" id="ProtNLM"/>
    </source>
</evidence>
<dbReference type="AlphaFoldDB" id="A0A4R2IVQ9"/>
<accession>A0A4R2IVQ9</accession>
<keyword evidence="1" id="KW-0732">Signal</keyword>
<reference evidence="2 3" key="1">
    <citation type="journal article" date="2015" name="Stand. Genomic Sci.">
        <title>Genomic Encyclopedia of Bacterial and Archaeal Type Strains, Phase III: the genomes of soil and plant-associated and newly described type strains.</title>
        <authorList>
            <person name="Whitman W.B."/>
            <person name="Woyke T."/>
            <person name="Klenk H.P."/>
            <person name="Zhou Y."/>
            <person name="Lilburn T.G."/>
            <person name="Beck B.J."/>
            <person name="De Vos P."/>
            <person name="Vandamme P."/>
            <person name="Eisen J.A."/>
            <person name="Garrity G."/>
            <person name="Hugenholtz P."/>
            <person name="Kyrpides N.C."/>
        </authorList>
    </citation>
    <scope>NUCLEOTIDE SEQUENCE [LARGE SCALE GENOMIC DNA]</scope>
    <source>
        <strain evidence="2 3">VKM Ac-2541</strain>
    </source>
</reference>
<gene>
    <name evidence="2" type="ORF">EV646_106154</name>
</gene>
<evidence type="ECO:0000313" key="3">
    <source>
        <dbReference type="Proteomes" id="UP000295573"/>
    </source>
</evidence>
<evidence type="ECO:0000256" key="1">
    <source>
        <dbReference type="SAM" id="SignalP"/>
    </source>
</evidence>
<proteinExistence type="predicted"/>
<name>A0A4R2IVQ9_9ACTN</name>
<protein>
    <recommendedName>
        <fullName evidence="4">Secreted protein</fullName>
    </recommendedName>
</protein>
<dbReference type="Gene3D" id="2.60.290.11">
    <property type="entry name" value="TM1070-like"/>
    <property type="match status" value="1"/>
</dbReference>
<dbReference type="RefSeq" id="WP_132150142.1">
    <property type="nucleotide sequence ID" value="NZ_SLWR01000006.1"/>
</dbReference>
<evidence type="ECO:0000313" key="2">
    <source>
        <dbReference type="EMBL" id="TCO46915.1"/>
    </source>
</evidence>
<sequence>MTRLLSDLRVRVGACVLAMAAAAGLGVVTHAKEPVTRPQSTQEPTRAVVNRTALSCPTLTGGGMTSVVNAVSPVLPEGTPTAPGNAVPLTIAPLPATADPVGSVLVRGKLASTTPTGKPVPLWIHGTGPLAAGAVGTSTTTSNDGVNRGMASTPCQQPGSDFWFVGASGERGRRDVLVLTNLDSINAEVNVTVYSRDGQQDLPNARGIVVPARGSSEVYLNLIAPNMKDLALHVESTGGRVSPALRDNATTADNDPAGVDWLTPSAVPSTKVYVPAVAPGAGQRVLSIANPTDLQATASLTVHGPNGPFTPAGLETVVVPAGSVKTVRLDQVLLGGASAITVTSDQAVTASMRMADKSNEDFASIGSAEPLNGPAYLVLPPHDQPAMLQVTAPGKNASVKFELRDATGRVLQTRTLDVIAGSTSQISFKAQPRATYLMVQQTRGTIVAGVTLMPDPKRDDNDDDVAQVAAWPLTTSLVFRAQLGAQADVSAALR</sequence>
<dbReference type="EMBL" id="SLWR01000006">
    <property type="protein sequence ID" value="TCO46915.1"/>
    <property type="molecule type" value="Genomic_DNA"/>
</dbReference>
<feature type="signal peptide" evidence="1">
    <location>
        <begin position="1"/>
        <end position="31"/>
    </location>
</feature>
<keyword evidence="3" id="KW-1185">Reference proteome</keyword>
<comment type="caution">
    <text evidence="2">The sequence shown here is derived from an EMBL/GenBank/DDBJ whole genome shotgun (WGS) entry which is preliminary data.</text>
</comment>